<proteinExistence type="predicted"/>
<dbReference type="Proteomes" id="UP000324897">
    <property type="component" value="Chromosome 2"/>
</dbReference>
<name>A0A5J9UMY8_9POAL</name>
<feature type="non-terminal residue" evidence="2">
    <location>
        <position position="1"/>
    </location>
</feature>
<dbReference type="AlphaFoldDB" id="A0A5J9UMY8"/>
<gene>
    <name evidence="2" type="ORF">EJB05_27604</name>
    <name evidence="1" type="ORF">EJB05_32866</name>
</gene>
<evidence type="ECO:0000313" key="3">
    <source>
        <dbReference type="Proteomes" id="UP000324897"/>
    </source>
</evidence>
<comment type="caution">
    <text evidence="2">The sequence shown here is derived from an EMBL/GenBank/DDBJ whole genome shotgun (WGS) entry which is preliminary data.</text>
</comment>
<organism evidence="2 3">
    <name type="scientific">Eragrostis curvula</name>
    <name type="common">weeping love grass</name>
    <dbReference type="NCBI Taxonomy" id="38414"/>
    <lineage>
        <taxon>Eukaryota</taxon>
        <taxon>Viridiplantae</taxon>
        <taxon>Streptophyta</taxon>
        <taxon>Embryophyta</taxon>
        <taxon>Tracheophyta</taxon>
        <taxon>Spermatophyta</taxon>
        <taxon>Magnoliopsida</taxon>
        <taxon>Liliopsida</taxon>
        <taxon>Poales</taxon>
        <taxon>Poaceae</taxon>
        <taxon>PACMAD clade</taxon>
        <taxon>Chloridoideae</taxon>
        <taxon>Eragrostideae</taxon>
        <taxon>Eragrostidinae</taxon>
        <taxon>Eragrostis</taxon>
    </lineage>
</organism>
<dbReference type="Gramene" id="TVU20683">
    <property type="protein sequence ID" value="TVU20683"/>
    <property type="gene ID" value="EJB05_32866"/>
</dbReference>
<protein>
    <submittedName>
        <fullName evidence="2">Uncharacterized protein</fullName>
    </submittedName>
</protein>
<reference evidence="2 3" key="1">
    <citation type="journal article" date="2019" name="Sci. Rep.">
        <title>A high-quality genome of Eragrostis curvula grass provides insights into Poaceae evolution and supports new strategies to enhance forage quality.</title>
        <authorList>
            <person name="Carballo J."/>
            <person name="Santos B.A.C.M."/>
            <person name="Zappacosta D."/>
            <person name="Garbus I."/>
            <person name="Selva J.P."/>
            <person name="Gallo C.A."/>
            <person name="Diaz A."/>
            <person name="Albertini E."/>
            <person name="Caccamo M."/>
            <person name="Echenique V."/>
        </authorList>
    </citation>
    <scope>NUCLEOTIDE SEQUENCE [LARGE SCALE GENOMIC DNA]</scope>
    <source>
        <strain evidence="3">cv. Victoria</strain>
        <tissue evidence="2">Leaf</tissue>
    </source>
</reference>
<keyword evidence="3" id="KW-1185">Reference proteome</keyword>
<dbReference type="Gramene" id="TVU25123">
    <property type="protein sequence ID" value="TVU25123"/>
    <property type="gene ID" value="EJB05_27604"/>
</dbReference>
<accession>A0A5J9UMY8</accession>
<evidence type="ECO:0000313" key="2">
    <source>
        <dbReference type="EMBL" id="TVU25123.1"/>
    </source>
</evidence>
<dbReference type="EMBL" id="RWGY01000013">
    <property type="protein sequence ID" value="TVU25123.1"/>
    <property type="molecule type" value="Genomic_DNA"/>
</dbReference>
<evidence type="ECO:0000313" key="1">
    <source>
        <dbReference type="EMBL" id="TVU20683.1"/>
    </source>
</evidence>
<dbReference type="EMBL" id="RWGY01000028">
    <property type="protein sequence ID" value="TVU20683.1"/>
    <property type="molecule type" value="Genomic_DNA"/>
</dbReference>
<sequence length="86" mass="9757">MFRKDEAIVHNTNAGEGMVDILLTLLTKLIGSIIKQLHGERKEGKAKLLEVWKGMEMQDTRCPYGQKLDQLCKRPAGSVVEREFKS</sequence>